<name>A0A4Q1VLW5_9BRAD</name>
<gene>
    <name evidence="1" type="ORF">B5V03_04185</name>
</gene>
<proteinExistence type="predicted"/>
<evidence type="ECO:0000313" key="2">
    <source>
        <dbReference type="Proteomes" id="UP000290819"/>
    </source>
</evidence>
<sequence length="131" mass="15177">MGGILDEFNMFRSCQPQACLLPPGFNWWRRTRNPKKKPQLQSDVGGNLDYVGLFHDRLQVSVRELRYQKRDLQPVDTYARMWIGSEPVAHVGSGKIEHDKATLYEDEEIADTMTLKISRAKSSRSRSPNRR</sequence>
<evidence type="ECO:0000313" key="1">
    <source>
        <dbReference type="EMBL" id="RXT52276.1"/>
    </source>
</evidence>
<dbReference type="Proteomes" id="UP000290819">
    <property type="component" value="Unassembled WGS sequence"/>
</dbReference>
<keyword evidence="2" id="KW-1185">Reference proteome</keyword>
<dbReference type="AlphaFoldDB" id="A0A4Q1VLW5"/>
<comment type="caution">
    <text evidence="1">The sequence shown here is derived from an EMBL/GenBank/DDBJ whole genome shotgun (WGS) entry which is preliminary data.</text>
</comment>
<reference evidence="1 2" key="1">
    <citation type="submission" date="2017-03" db="EMBL/GenBank/DDBJ databases">
        <authorList>
            <person name="Safronova V.I."/>
            <person name="Sazanova A.L."/>
            <person name="Chirak E.R."/>
        </authorList>
    </citation>
    <scope>NUCLEOTIDE SEQUENCE [LARGE SCALE GENOMIC DNA]</scope>
    <source>
        <strain evidence="1 2">Opo-243</strain>
    </source>
</reference>
<accession>A0A4Q1VLW5</accession>
<organism evidence="1 2">
    <name type="scientific">Bradyrhizobium betae</name>
    <dbReference type="NCBI Taxonomy" id="244734"/>
    <lineage>
        <taxon>Bacteria</taxon>
        <taxon>Pseudomonadati</taxon>
        <taxon>Pseudomonadota</taxon>
        <taxon>Alphaproteobacteria</taxon>
        <taxon>Hyphomicrobiales</taxon>
        <taxon>Nitrobacteraceae</taxon>
        <taxon>Bradyrhizobium</taxon>
    </lineage>
</organism>
<protein>
    <submittedName>
        <fullName evidence="1">Uncharacterized protein</fullName>
    </submittedName>
</protein>
<dbReference type="EMBL" id="MZXW01000007">
    <property type="protein sequence ID" value="RXT52276.1"/>
    <property type="molecule type" value="Genomic_DNA"/>
</dbReference>